<organism evidence="1 2">
    <name type="scientific">Vaccinium darrowii</name>
    <dbReference type="NCBI Taxonomy" id="229202"/>
    <lineage>
        <taxon>Eukaryota</taxon>
        <taxon>Viridiplantae</taxon>
        <taxon>Streptophyta</taxon>
        <taxon>Embryophyta</taxon>
        <taxon>Tracheophyta</taxon>
        <taxon>Spermatophyta</taxon>
        <taxon>Magnoliopsida</taxon>
        <taxon>eudicotyledons</taxon>
        <taxon>Gunneridae</taxon>
        <taxon>Pentapetalae</taxon>
        <taxon>asterids</taxon>
        <taxon>Ericales</taxon>
        <taxon>Ericaceae</taxon>
        <taxon>Vaccinioideae</taxon>
        <taxon>Vaccinieae</taxon>
        <taxon>Vaccinium</taxon>
    </lineage>
</organism>
<name>A0ACB7YFE1_9ERIC</name>
<gene>
    <name evidence="1" type="ORF">Vadar_020837</name>
</gene>
<keyword evidence="2" id="KW-1185">Reference proteome</keyword>
<evidence type="ECO:0000313" key="1">
    <source>
        <dbReference type="EMBL" id="KAH7852113.1"/>
    </source>
</evidence>
<dbReference type="EMBL" id="CM037158">
    <property type="protein sequence ID" value="KAH7852113.1"/>
    <property type="molecule type" value="Genomic_DNA"/>
</dbReference>
<dbReference type="Proteomes" id="UP000828048">
    <property type="component" value="Chromosome 8"/>
</dbReference>
<comment type="caution">
    <text evidence="1">The sequence shown here is derived from an EMBL/GenBank/DDBJ whole genome shotgun (WGS) entry which is preliminary data.</text>
</comment>
<evidence type="ECO:0000313" key="2">
    <source>
        <dbReference type="Proteomes" id="UP000828048"/>
    </source>
</evidence>
<protein>
    <submittedName>
        <fullName evidence="1">Uncharacterized protein</fullName>
    </submittedName>
</protein>
<reference evidence="1 2" key="1">
    <citation type="journal article" date="2021" name="Hortic Res">
        <title>High-quality reference genome and annotation aids understanding of berry development for evergreen blueberry (Vaccinium darrowii).</title>
        <authorList>
            <person name="Yu J."/>
            <person name="Hulse-Kemp A.M."/>
            <person name="Babiker E."/>
            <person name="Staton M."/>
        </authorList>
    </citation>
    <scope>NUCLEOTIDE SEQUENCE [LARGE SCALE GENOMIC DNA]</scope>
    <source>
        <strain evidence="2">cv. NJ 8807/NJ 8810</strain>
        <tissue evidence="1">Young leaf</tissue>
    </source>
</reference>
<accession>A0ACB7YFE1</accession>
<sequence>MLFETGWIQVCVMSSSMCWGVPLSAHLVDHTDYPVTDLLQMMDHASRPLLDNSGKCANLCHAPLIENKQDAVDYLTWTFMYGRLTQNLNYYNLQGVSHRHLSDHLSELVENTLNDLEASKCVVVEEDVELSPLNLGMIASYYYISYTTIERFSSLLSPKTKMKGLLEILASASEYALLSIRPGEEEFIRKLINHQSLPLMIPNARTPMLRLILFYKPISQGMSLPDGYTGHVGEGFYAFATSAFHEKELAKKCQENPGKSIETVFDLAELEDDERQELLQMPDPQLMDIARSCNHFPNSDLTYDVVDGDNVRAGEDVSLHVTLERDLGGNTEVGPVDSPRYPKTKGGGWWLLVGDTKVTGCLPSKKFRCRGKPKSSLISLLLEKLKRGRIPSTLCVILTWVVTRNIAFLLM</sequence>
<proteinExistence type="predicted"/>